<dbReference type="Pfam" id="PF00656">
    <property type="entry name" value="Peptidase_C14"/>
    <property type="match status" value="1"/>
</dbReference>
<dbReference type="Gene3D" id="3.40.50.1460">
    <property type="match status" value="1"/>
</dbReference>
<dbReference type="EMBL" id="JACVVK020000493">
    <property type="protein sequence ID" value="KAK7471433.1"/>
    <property type="molecule type" value="Genomic_DNA"/>
</dbReference>
<protein>
    <recommendedName>
        <fullName evidence="14">Caspase-2</fullName>
    </recommendedName>
</protein>
<evidence type="ECO:0000259" key="11">
    <source>
        <dbReference type="PROSITE" id="PS50209"/>
    </source>
</evidence>
<dbReference type="InterPro" id="IPR001315">
    <property type="entry name" value="CARD"/>
</dbReference>
<dbReference type="PANTHER" id="PTHR47901:SF8">
    <property type="entry name" value="CASPASE-3"/>
    <property type="match status" value="1"/>
</dbReference>
<dbReference type="InterPro" id="IPR011029">
    <property type="entry name" value="DEATH-like_dom_sf"/>
</dbReference>
<dbReference type="InterPro" id="IPR015917">
    <property type="entry name" value="Pept_C14A"/>
</dbReference>
<feature type="domain" description="CARD" evidence="11">
    <location>
        <begin position="1"/>
        <end position="91"/>
    </location>
</feature>
<organism evidence="12 13">
    <name type="scientific">Batillaria attramentaria</name>
    <dbReference type="NCBI Taxonomy" id="370345"/>
    <lineage>
        <taxon>Eukaryota</taxon>
        <taxon>Metazoa</taxon>
        <taxon>Spiralia</taxon>
        <taxon>Lophotrochozoa</taxon>
        <taxon>Mollusca</taxon>
        <taxon>Gastropoda</taxon>
        <taxon>Caenogastropoda</taxon>
        <taxon>Sorbeoconcha</taxon>
        <taxon>Cerithioidea</taxon>
        <taxon>Batillariidae</taxon>
        <taxon>Batillaria</taxon>
    </lineage>
</organism>
<dbReference type="InterPro" id="IPR001309">
    <property type="entry name" value="Pept_C14_p20"/>
</dbReference>
<dbReference type="PROSITE" id="PS50209">
    <property type="entry name" value="CARD"/>
    <property type="match status" value="1"/>
</dbReference>
<reference evidence="12 13" key="1">
    <citation type="journal article" date="2023" name="Sci. Data">
        <title>Genome assembly of the Korean intertidal mud-creeper Batillaria attramentaria.</title>
        <authorList>
            <person name="Patra A.K."/>
            <person name="Ho P.T."/>
            <person name="Jun S."/>
            <person name="Lee S.J."/>
            <person name="Kim Y."/>
            <person name="Won Y.J."/>
        </authorList>
    </citation>
    <scope>NUCLEOTIDE SEQUENCE [LARGE SCALE GENOMIC DNA]</scope>
    <source>
        <strain evidence="12">Wonlab-2016</strain>
    </source>
</reference>
<keyword evidence="13" id="KW-1185">Reference proteome</keyword>
<accession>A0ABD0JEM8</accession>
<dbReference type="GO" id="GO:0006508">
    <property type="term" value="P:proteolysis"/>
    <property type="evidence" value="ECO:0007669"/>
    <property type="project" value="UniProtKB-KW"/>
</dbReference>
<dbReference type="Proteomes" id="UP001519460">
    <property type="component" value="Unassembled WGS sequence"/>
</dbReference>
<keyword evidence="3" id="KW-0053">Apoptosis</keyword>
<dbReference type="SUPFAM" id="SSF47986">
    <property type="entry name" value="DEATH domain"/>
    <property type="match status" value="1"/>
</dbReference>
<dbReference type="SMART" id="SM00115">
    <property type="entry name" value="CASc"/>
    <property type="match status" value="1"/>
</dbReference>
<dbReference type="InterPro" id="IPR002398">
    <property type="entry name" value="Pept_C14"/>
</dbReference>
<dbReference type="SUPFAM" id="SSF52129">
    <property type="entry name" value="Caspase-like"/>
    <property type="match status" value="1"/>
</dbReference>
<evidence type="ECO:0000256" key="1">
    <source>
        <dbReference type="ARBA" id="ARBA00010134"/>
    </source>
</evidence>
<keyword evidence="2" id="KW-0645">Protease</keyword>
<feature type="domain" description="Caspase family p10" evidence="9">
    <location>
        <begin position="530"/>
        <end position="623"/>
    </location>
</feature>
<name>A0ABD0JEM8_9CAEN</name>
<dbReference type="PROSITE" id="PS01122">
    <property type="entry name" value="CASPASE_CYS"/>
    <property type="match status" value="1"/>
</dbReference>
<proteinExistence type="inferred from homology"/>
<dbReference type="SMART" id="SM00114">
    <property type="entry name" value="CARD"/>
    <property type="match status" value="1"/>
</dbReference>
<evidence type="ECO:0000259" key="10">
    <source>
        <dbReference type="PROSITE" id="PS50208"/>
    </source>
</evidence>
<sequence>MDPADKELLIVQRPQLVENIDVTGGLFTQLLSRKVLSARSVQNITYNKPPDRQVEELLDLLPKRGPKAFEQFCEALIADDQEDVVTSFLKNKDSLATSAATLSASTSSTAPVPSTSVPSALTTTTNTASESESSSTVCVSESIPSTSQKRKPDNTKEKEPEENDDSSTGTSETDSCPTVKRARPTSPSVICIKGNDDKNMFKIYLPSAENKPPQNAQGTVTDKTTFQPEEFRYVLKHFISTDTPQERNVEENRRLAASLLSDLPEQCLKLLSSSPKAYTKTAREQESDPCGIMSFRERLTRCDSTDTMEQTPAQIRLEAARQPGPVSSPVLRHNQSATIASVLRNKPVDLPDGPVFVRVEHCSRQFYQNMKHKAYRMVGMPRGQALILNVNEVHDKPPRRGTNIDRDNLHNLLTQLHFNVTVYNDGDGLTAQGIVNKLRDFAAMPEHLTADASILCMLSHGEEGYVFGTDGKRIPLDEIFLLFDNHRCPALMNKPKIFFIQACRGGAFDRGVKLPVDETDGGPGPQSAASLVQHPSMSDMLICYPTLEGYYAWRNRERGSWYIEAVVQVFMRYAKSEDICAMLNRVNELVSRKVSRCPQVEMDRMSQMSEYKSSLRRPYLFFFPGIGSPYIDQ</sequence>
<comment type="similarity">
    <text evidence="1 7">Belongs to the peptidase C14A family.</text>
</comment>
<dbReference type="Pfam" id="PF00619">
    <property type="entry name" value="CARD"/>
    <property type="match status" value="1"/>
</dbReference>
<dbReference type="Gene3D" id="1.10.533.10">
    <property type="entry name" value="Death Domain, Fas"/>
    <property type="match status" value="1"/>
</dbReference>
<feature type="region of interest" description="Disordered" evidence="8">
    <location>
        <begin position="102"/>
        <end position="191"/>
    </location>
</feature>
<dbReference type="CDD" id="cd01671">
    <property type="entry name" value="CARD"/>
    <property type="match status" value="1"/>
</dbReference>
<dbReference type="PANTHER" id="PTHR47901">
    <property type="entry name" value="CASPASE RECRUITMENT DOMAIN-CONTAINING PROTEIN 18"/>
    <property type="match status" value="1"/>
</dbReference>
<dbReference type="CDD" id="cd00032">
    <property type="entry name" value="CASc"/>
    <property type="match status" value="1"/>
</dbReference>
<feature type="domain" description="Caspase family p20" evidence="10">
    <location>
        <begin position="381"/>
        <end position="507"/>
    </location>
</feature>
<evidence type="ECO:0000256" key="3">
    <source>
        <dbReference type="ARBA" id="ARBA00022703"/>
    </source>
</evidence>
<gene>
    <name evidence="12" type="ORF">BaRGS_00035921</name>
</gene>
<feature type="compositionally biased region" description="Low complexity" evidence="8">
    <location>
        <begin position="166"/>
        <end position="175"/>
    </location>
</feature>
<evidence type="ECO:0000256" key="7">
    <source>
        <dbReference type="RuleBase" id="RU003971"/>
    </source>
</evidence>
<dbReference type="InterPro" id="IPR029030">
    <property type="entry name" value="Caspase-like_dom_sf"/>
</dbReference>
<feature type="compositionally biased region" description="Low complexity" evidence="8">
    <location>
        <begin position="102"/>
        <end position="142"/>
    </location>
</feature>
<evidence type="ECO:0000313" key="13">
    <source>
        <dbReference type="Proteomes" id="UP001519460"/>
    </source>
</evidence>
<dbReference type="PROSITE" id="PS50207">
    <property type="entry name" value="CASPASE_P10"/>
    <property type="match status" value="1"/>
</dbReference>
<dbReference type="PROSITE" id="PS50208">
    <property type="entry name" value="CASPASE_P20"/>
    <property type="match status" value="1"/>
</dbReference>
<evidence type="ECO:0000256" key="6">
    <source>
        <dbReference type="ARBA" id="ARBA00023145"/>
    </source>
</evidence>
<evidence type="ECO:0008006" key="14">
    <source>
        <dbReference type="Google" id="ProtNLM"/>
    </source>
</evidence>
<keyword evidence="6" id="KW-0865">Zymogen</keyword>
<dbReference type="InterPro" id="IPR033139">
    <property type="entry name" value="Caspase_cys_AS"/>
</dbReference>
<feature type="compositionally biased region" description="Basic and acidic residues" evidence="8">
    <location>
        <begin position="150"/>
        <end position="159"/>
    </location>
</feature>
<dbReference type="AlphaFoldDB" id="A0ABD0JEM8"/>
<evidence type="ECO:0000256" key="4">
    <source>
        <dbReference type="ARBA" id="ARBA00022801"/>
    </source>
</evidence>
<dbReference type="GO" id="GO:0006915">
    <property type="term" value="P:apoptotic process"/>
    <property type="evidence" value="ECO:0007669"/>
    <property type="project" value="UniProtKB-KW"/>
</dbReference>
<dbReference type="InterPro" id="IPR011600">
    <property type="entry name" value="Pept_C14_caspase"/>
</dbReference>
<evidence type="ECO:0000259" key="9">
    <source>
        <dbReference type="PROSITE" id="PS50207"/>
    </source>
</evidence>
<evidence type="ECO:0000256" key="8">
    <source>
        <dbReference type="SAM" id="MobiDB-lite"/>
    </source>
</evidence>
<dbReference type="PRINTS" id="PR00376">
    <property type="entry name" value="IL1BCENZYME"/>
</dbReference>
<evidence type="ECO:0000256" key="5">
    <source>
        <dbReference type="ARBA" id="ARBA00022807"/>
    </source>
</evidence>
<dbReference type="InterPro" id="IPR002138">
    <property type="entry name" value="Pept_C14_p10"/>
</dbReference>
<dbReference type="GO" id="GO:0008234">
    <property type="term" value="F:cysteine-type peptidase activity"/>
    <property type="evidence" value="ECO:0007669"/>
    <property type="project" value="UniProtKB-KW"/>
</dbReference>
<evidence type="ECO:0000313" key="12">
    <source>
        <dbReference type="EMBL" id="KAK7471433.1"/>
    </source>
</evidence>
<keyword evidence="5" id="KW-0788">Thiol protease</keyword>
<keyword evidence="4" id="KW-0378">Hydrolase</keyword>
<comment type="caution">
    <text evidence="12">The sequence shown here is derived from an EMBL/GenBank/DDBJ whole genome shotgun (WGS) entry which is preliminary data.</text>
</comment>
<dbReference type="Gene3D" id="3.30.70.1470">
    <property type="entry name" value="Caspase-like"/>
    <property type="match status" value="1"/>
</dbReference>
<evidence type="ECO:0000256" key="2">
    <source>
        <dbReference type="ARBA" id="ARBA00022670"/>
    </source>
</evidence>